<organism evidence="4 5">
    <name type="scientific">Leucocoprinus birnbaumii</name>
    <dbReference type="NCBI Taxonomy" id="56174"/>
    <lineage>
        <taxon>Eukaryota</taxon>
        <taxon>Fungi</taxon>
        <taxon>Dikarya</taxon>
        <taxon>Basidiomycota</taxon>
        <taxon>Agaricomycotina</taxon>
        <taxon>Agaricomycetes</taxon>
        <taxon>Agaricomycetidae</taxon>
        <taxon>Agaricales</taxon>
        <taxon>Agaricineae</taxon>
        <taxon>Agaricaceae</taxon>
        <taxon>Leucocoprinus</taxon>
    </lineage>
</organism>
<evidence type="ECO:0000256" key="3">
    <source>
        <dbReference type="ARBA" id="ARBA00023098"/>
    </source>
</evidence>
<comment type="caution">
    <text evidence="4">The sequence shown here is derived from an EMBL/GenBank/DDBJ whole genome shotgun (WGS) entry which is preliminary data.</text>
</comment>
<reference evidence="4" key="1">
    <citation type="submission" date="2022-07" db="EMBL/GenBank/DDBJ databases">
        <title>Genome Sequence of Leucocoprinus birnbaumii.</title>
        <authorList>
            <person name="Buettner E."/>
        </authorList>
    </citation>
    <scope>NUCLEOTIDE SEQUENCE</scope>
    <source>
        <strain evidence="4">VT141</strain>
    </source>
</reference>
<evidence type="ECO:0000256" key="1">
    <source>
        <dbReference type="ARBA" id="ARBA00022801"/>
    </source>
</evidence>
<dbReference type="EMBL" id="JANIEX010001052">
    <property type="protein sequence ID" value="KAJ3561124.1"/>
    <property type="molecule type" value="Genomic_DNA"/>
</dbReference>
<protein>
    <submittedName>
        <fullName evidence="4">Uncharacterized protein</fullName>
    </submittedName>
</protein>
<dbReference type="PANTHER" id="PTHR45792">
    <property type="entry name" value="DIACYLGLYCEROL LIPASE HOMOLOG-RELATED"/>
    <property type="match status" value="1"/>
</dbReference>
<dbReference type="GO" id="GO:0019369">
    <property type="term" value="P:arachidonate metabolic process"/>
    <property type="evidence" value="ECO:0007669"/>
    <property type="project" value="TreeGrafter"/>
</dbReference>
<evidence type="ECO:0000256" key="2">
    <source>
        <dbReference type="ARBA" id="ARBA00022963"/>
    </source>
</evidence>
<dbReference type="Proteomes" id="UP001213000">
    <property type="component" value="Unassembled WGS sequence"/>
</dbReference>
<keyword evidence="3" id="KW-0443">Lipid metabolism</keyword>
<evidence type="ECO:0000313" key="4">
    <source>
        <dbReference type="EMBL" id="KAJ3561124.1"/>
    </source>
</evidence>
<name>A0AAD5YM77_9AGAR</name>
<evidence type="ECO:0000313" key="5">
    <source>
        <dbReference type="Proteomes" id="UP001213000"/>
    </source>
</evidence>
<dbReference type="AlphaFoldDB" id="A0AAD5YM77"/>
<keyword evidence="5" id="KW-1185">Reference proteome</keyword>
<gene>
    <name evidence="4" type="ORF">NP233_g10391</name>
</gene>
<keyword evidence="2" id="KW-0442">Lipid degradation</keyword>
<accession>A0AAD5YM77</accession>
<dbReference type="GO" id="GO:0016298">
    <property type="term" value="F:lipase activity"/>
    <property type="evidence" value="ECO:0007669"/>
    <property type="project" value="TreeGrafter"/>
</dbReference>
<proteinExistence type="predicted"/>
<dbReference type="GO" id="GO:0046340">
    <property type="term" value="P:diacylglycerol catabolic process"/>
    <property type="evidence" value="ECO:0007669"/>
    <property type="project" value="TreeGrafter"/>
</dbReference>
<sequence length="186" mass="21433">MPFTSSALTDAKLSRLAQKLVTSFVYSHDVVTRLSLGSVRDLRNAALWLCEAEEGQHQYGKDGERLREDGWSAVTSRAQRWKEANENGGRGSKEDMDWLIAVRKTLEANMQDQDLFPPGRVLWGMRDGDLHPSHRKKTKKTVKDEDKLRVFEVLDVEKVFDQIVFARNMLTAHMPHQYDRVLHDLL</sequence>
<keyword evidence="1" id="KW-0378">Hydrolase</keyword>
<dbReference type="PANTHER" id="PTHR45792:SF8">
    <property type="entry name" value="DIACYLGLYCEROL LIPASE-ALPHA"/>
    <property type="match status" value="1"/>
</dbReference>
<dbReference type="InterPro" id="IPR052214">
    <property type="entry name" value="DAG_Lipase-Related"/>
</dbReference>